<keyword evidence="3" id="KW-0411">Iron-sulfur</keyword>
<dbReference type="KEGG" id="piv:NCTC13079_00918"/>
<dbReference type="SUPFAM" id="SSF54862">
    <property type="entry name" value="4Fe-4S ferredoxins"/>
    <property type="match status" value="1"/>
</dbReference>
<dbReference type="Pfam" id="PF00248">
    <property type="entry name" value="Aldo_ket_red"/>
    <property type="match status" value="1"/>
</dbReference>
<keyword evidence="1" id="KW-0479">Metal-binding</keyword>
<dbReference type="Gene3D" id="3.20.20.100">
    <property type="entry name" value="NADP-dependent oxidoreductase domain"/>
    <property type="match status" value="1"/>
</dbReference>
<dbReference type="PROSITE" id="PS00198">
    <property type="entry name" value="4FE4S_FER_1"/>
    <property type="match status" value="1"/>
</dbReference>
<dbReference type="SUPFAM" id="SSF51430">
    <property type="entry name" value="NAD(P)-linked oxidoreductase"/>
    <property type="match status" value="1"/>
</dbReference>
<dbReference type="CDD" id="cd19100">
    <property type="entry name" value="AKR_unchar"/>
    <property type="match status" value="1"/>
</dbReference>
<dbReference type="PRINTS" id="PR00069">
    <property type="entry name" value="ALDKETRDTASE"/>
</dbReference>
<dbReference type="Gene3D" id="3.30.70.20">
    <property type="match status" value="1"/>
</dbReference>
<sequence length="325" mass="36185">MAHLYSFVDGRSMAILGKTGIEVSPLCFGSLTFSKFQANLSLKKGTELLVYAHEKGINFIDTAEIYDNYHFLREAIREIGRERWTITTKAYCYDRATAEASVAKALKEMDTDYIDIFMLHEQESLLTLRGHKEALECLAAFKRKGIIRAIGISTHFIGCVNATALFPEIEIIHPIINRAGIGIQDGTATEMLHAIEARHKKGIGIYSMKALGGGHLIGNSAEALRWIQAQPHIDATAVGMQSKQEIDYNADLFLRKTENEAAYDAVSKKKRKLIIADYCIGCGNCERRCKQDAIHVEDGRAVVDERCILCGYCATVCPQFCIKVI</sequence>
<dbReference type="GO" id="GO:0051536">
    <property type="term" value="F:iron-sulfur cluster binding"/>
    <property type="evidence" value="ECO:0007669"/>
    <property type="project" value="UniProtKB-KW"/>
</dbReference>
<evidence type="ECO:0000259" key="4">
    <source>
        <dbReference type="PROSITE" id="PS51379"/>
    </source>
</evidence>
<evidence type="ECO:0000313" key="5">
    <source>
        <dbReference type="EMBL" id="VEJ35752.1"/>
    </source>
</evidence>
<evidence type="ECO:0000256" key="1">
    <source>
        <dbReference type="ARBA" id="ARBA00022723"/>
    </source>
</evidence>
<name>A0A448V1N5_9FIRM</name>
<evidence type="ECO:0000256" key="3">
    <source>
        <dbReference type="ARBA" id="ARBA00023014"/>
    </source>
</evidence>
<dbReference type="Proteomes" id="UP000269544">
    <property type="component" value="Chromosome"/>
</dbReference>
<dbReference type="EMBL" id="LR134523">
    <property type="protein sequence ID" value="VEJ35752.1"/>
    <property type="molecule type" value="Genomic_DNA"/>
</dbReference>
<dbReference type="PROSITE" id="PS51379">
    <property type="entry name" value="4FE4S_FER_2"/>
    <property type="match status" value="2"/>
</dbReference>
<evidence type="ECO:0000313" key="6">
    <source>
        <dbReference type="Proteomes" id="UP000269544"/>
    </source>
</evidence>
<organism evidence="5 6">
    <name type="scientific">Aedoeadaptatus ivorii</name>
    <dbReference type="NCBI Taxonomy" id="54006"/>
    <lineage>
        <taxon>Bacteria</taxon>
        <taxon>Bacillati</taxon>
        <taxon>Bacillota</taxon>
        <taxon>Tissierellia</taxon>
        <taxon>Tissierellales</taxon>
        <taxon>Peptoniphilaceae</taxon>
        <taxon>Aedoeadaptatus</taxon>
    </lineage>
</organism>
<reference evidence="5 6" key="1">
    <citation type="submission" date="2018-12" db="EMBL/GenBank/DDBJ databases">
        <authorList>
            <consortium name="Pathogen Informatics"/>
        </authorList>
    </citation>
    <scope>NUCLEOTIDE SEQUENCE [LARGE SCALE GENOMIC DNA]</scope>
    <source>
        <strain evidence="5 6">NCTC13079</strain>
    </source>
</reference>
<dbReference type="GO" id="GO:0005829">
    <property type="term" value="C:cytosol"/>
    <property type="evidence" value="ECO:0007669"/>
    <property type="project" value="TreeGrafter"/>
</dbReference>
<feature type="domain" description="4Fe-4S ferredoxin-type" evidence="4">
    <location>
        <begin position="300"/>
        <end position="325"/>
    </location>
</feature>
<evidence type="ECO:0000256" key="2">
    <source>
        <dbReference type="ARBA" id="ARBA00023004"/>
    </source>
</evidence>
<dbReference type="PANTHER" id="PTHR42686:SF1">
    <property type="entry name" value="GH17980P-RELATED"/>
    <property type="match status" value="1"/>
</dbReference>
<dbReference type="PANTHER" id="PTHR42686">
    <property type="entry name" value="GH17980P-RELATED"/>
    <property type="match status" value="1"/>
</dbReference>
<keyword evidence="5" id="KW-0560">Oxidoreductase</keyword>
<proteinExistence type="predicted"/>
<dbReference type="InterPro" id="IPR023210">
    <property type="entry name" value="NADP_OxRdtase_dom"/>
</dbReference>
<accession>A0A448V1N5</accession>
<dbReference type="InterPro" id="IPR020471">
    <property type="entry name" value="AKR"/>
</dbReference>
<dbReference type="AlphaFoldDB" id="A0A448V1N5"/>
<dbReference type="InterPro" id="IPR017900">
    <property type="entry name" value="4Fe4S_Fe_S_CS"/>
</dbReference>
<dbReference type="GO" id="GO:0016491">
    <property type="term" value="F:oxidoreductase activity"/>
    <property type="evidence" value="ECO:0007669"/>
    <property type="project" value="UniProtKB-KW"/>
</dbReference>
<dbReference type="GO" id="GO:0046872">
    <property type="term" value="F:metal ion binding"/>
    <property type="evidence" value="ECO:0007669"/>
    <property type="project" value="UniProtKB-KW"/>
</dbReference>
<dbReference type="InterPro" id="IPR017896">
    <property type="entry name" value="4Fe4S_Fe-S-bd"/>
</dbReference>
<feature type="domain" description="4Fe-4S ferredoxin-type" evidence="4">
    <location>
        <begin position="270"/>
        <end position="299"/>
    </location>
</feature>
<dbReference type="EC" id="1.1.1.-" evidence="5"/>
<dbReference type="InterPro" id="IPR036812">
    <property type="entry name" value="NAD(P)_OxRdtase_dom_sf"/>
</dbReference>
<gene>
    <name evidence="5" type="primary">iolS_2</name>
    <name evidence="5" type="ORF">NCTC13079_00918</name>
</gene>
<protein>
    <submittedName>
        <fullName evidence="5">2,5-diketo-D-gluconate reductase A</fullName>
        <ecNumber evidence="5">1.1.1.-</ecNumber>
    </submittedName>
</protein>
<dbReference type="Pfam" id="PF13237">
    <property type="entry name" value="Fer4_10"/>
    <property type="match status" value="1"/>
</dbReference>
<keyword evidence="6" id="KW-1185">Reference proteome</keyword>
<keyword evidence="2" id="KW-0408">Iron</keyword>